<dbReference type="STRING" id="525282.HMPREF0391_11120"/>
<protein>
    <recommendedName>
        <fullName evidence="2">DUF370 domain-containing protein</fullName>
    </recommendedName>
</protein>
<reference evidence="1" key="1">
    <citation type="submission" date="2010-05" db="EMBL/GenBank/DDBJ databases">
        <authorList>
            <person name="Muzny D."/>
            <person name="Qin X."/>
            <person name="Buhay C."/>
            <person name="Dugan-Rocha S."/>
            <person name="Ding Y."/>
            <person name="Chen G."/>
            <person name="Hawes A."/>
            <person name="Holder M."/>
            <person name="Jhangiani S."/>
            <person name="Johnson A."/>
            <person name="Khan Z."/>
            <person name="Li Z."/>
            <person name="Liu W."/>
            <person name="Liu X."/>
            <person name="Perez L."/>
            <person name="Shen H."/>
            <person name="Wang Q."/>
            <person name="Watt J."/>
            <person name="Xi L."/>
            <person name="Xin Y."/>
            <person name="Zhou J."/>
            <person name="Deng J."/>
            <person name="Jiang H."/>
            <person name="Liu Y."/>
            <person name="Qu J."/>
            <person name="Song X.-Z."/>
            <person name="Zhang L."/>
            <person name="Villasana D."/>
            <person name="Johnson A."/>
            <person name="Liu J."/>
            <person name="Liyanage D."/>
            <person name="Lorensuhewa L."/>
            <person name="Robinson T."/>
            <person name="Song A."/>
            <person name="Song B.-B."/>
            <person name="Dinh H."/>
            <person name="Thornton R."/>
            <person name="Coyle M."/>
            <person name="Francisco L."/>
            <person name="Jackson L."/>
            <person name="Javaid M."/>
            <person name="Korchina V."/>
            <person name="Kovar C."/>
            <person name="Mata R."/>
            <person name="Mathew T."/>
            <person name="Ngo R."/>
            <person name="Nguyen L."/>
            <person name="Nguyen N."/>
            <person name="Okwuonu G."/>
            <person name="Ongeri F."/>
            <person name="Pham C."/>
            <person name="Simmons D."/>
            <person name="Wilczek-Boney K."/>
            <person name="Hale W."/>
            <person name="Jakkamsetti A."/>
            <person name="Pham P."/>
            <person name="Ruth R."/>
            <person name="San Lucas F."/>
            <person name="Warren J."/>
            <person name="Zhang J."/>
            <person name="Zhao Z."/>
            <person name="Zhou C."/>
            <person name="Zhu D."/>
            <person name="Lee S."/>
            <person name="Bess C."/>
            <person name="Blankenburg K."/>
            <person name="Forbes L."/>
            <person name="Fu Q."/>
            <person name="Gubbala S."/>
            <person name="Hirani K."/>
            <person name="Jayaseelan J.C."/>
            <person name="Lara F."/>
            <person name="Munidasa M."/>
            <person name="Palculict T."/>
            <person name="Patil S."/>
            <person name="Pu L.-L."/>
            <person name="Saada N."/>
            <person name="Tang L."/>
            <person name="Weissenberger G."/>
            <person name="Zhu Y."/>
            <person name="Hemphill L."/>
            <person name="Shang Y."/>
            <person name="Youmans B."/>
            <person name="Ayvaz T."/>
            <person name="Ross M."/>
            <person name="Santibanez J."/>
            <person name="Aqrawi P."/>
            <person name="Gross S."/>
            <person name="Joshi V."/>
            <person name="Fowler G."/>
            <person name="Nazareth L."/>
            <person name="Reid J."/>
            <person name="Worley K."/>
            <person name="Petrosino J."/>
            <person name="Highlander S."/>
            <person name="Gibbs R."/>
        </authorList>
    </citation>
    <scope>NUCLEOTIDE SEQUENCE [LARGE SCALE GENOMIC DNA]</scope>
    <source>
        <strain evidence="1">ATCC 53516</strain>
    </source>
</reference>
<organism evidence="1">
    <name type="scientific">Finegoldia magna ATCC 53516</name>
    <dbReference type="NCBI Taxonomy" id="525282"/>
    <lineage>
        <taxon>Bacteria</taxon>
        <taxon>Bacillati</taxon>
        <taxon>Bacillota</taxon>
        <taxon>Tissierellia</taxon>
        <taxon>Tissierellales</taxon>
        <taxon>Peptoniphilaceae</taxon>
        <taxon>Finegoldia</taxon>
    </lineage>
</organism>
<dbReference type="HOGENOM" id="CLU_2537595_0_0_9"/>
<comment type="caution">
    <text evidence="1">The sequence shown here is derived from an EMBL/GenBank/DDBJ whole genome shotgun (WGS) entry which is preliminary data.</text>
</comment>
<name>D6S9I4_FINMA</name>
<dbReference type="AlphaFoldDB" id="D6S9I4"/>
<dbReference type="Proteomes" id="UP000004063">
    <property type="component" value="Chromosome"/>
</dbReference>
<evidence type="ECO:0000313" key="1">
    <source>
        <dbReference type="EMBL" id="EFH93462.1"/>
    </source>
</evidence>
<sequence>MNDMYLDIGNNTLIDENEIIAVVNVSDKFFNDFDKNDLDYTKNVEFVNEDEDITIRSIVITNRGVYKSNISGNYLMNNFMKGI</sequence>
<gene>
    <name evidence="1" type="ORF">HMPREF0391_11120</name>
</gene>
<dbReference type="EMBL" id="ACHM02000002">
    <property type="protein sequence ID" value="EFH93462.1"/>
    <property type="molecule type" value="Genomic_DNA"/>
</dbReference>
<evidence type="ECO:0008006" key="2">
    <source>
        <dbReference type="Google" id="ProtNLM"/>
    </source>
</evidence>
<proteinExistence type="predicted"/>
<accession>D6S9I4</accession>